<dbReference type="InterPro" id="IPR017144">
    <property type="entry name" value="Xaa-Arg_dipeptidase"/>
</dbReference>
<evidence type="ECO:0000313" key="5">
    <source>
        <dbReference type="Proteomes" id="UP000184267"/>
    </source>
</evidence>
<dbReference type="PANTHER" id="PTHR30575">
    <property type="entry name" value="PEPTIDASE M20"/>
    <property type="match status" value="1"/>
</dbReference>
<dbReference type="SUPFAM" id="SSF55031">
    <property type="entry name" value="Bacterial exopeptidase dimerisation domain"/>
    <property type="match status" value="1"/>
</dbReference>
<evidence type="ECO:0000256" key="2">
    <source>
        <dbReference type="PIRNR" id="PIRNR037226"/>
    </source>
</evidence>
<feature type="domain" description="Peptidase M20 dimerisation" evidence="3">
    <location>
        <begin position="198"/>
        <end position="289"/>
    </location>
</feature>
<dbReference type="AlphaFoldDB" id="A0A1M2VBE4"/>
<dbReference type="PANTHER" id="PTHR30575:SF0">
    <property type="entry name" value="XAA-ARG DIPEPTIDASE"/>
    <property type="match status" value="1"/>
</dbReference>
<dbReference type="CDD" id="cd05672">
    <property type="entry name" value="M20_ACY1L2-like"/>
    <property type="match status" value="1"/>
</dbReference>
<protein>
    <recommendedName>
        <fullName evidence="2">Peptidase M20 domain-containing protein 2</fullName>
    </recommendedName>
</protein>
<dbReference type="InterPro" id="IPR011650">
    <property type="entry name" value="Peptidase_M20_dimer"/>
</dbReference>
<dbReference type="Pfam" id="PF07687">
    <property type="entry name" value="M20_dimer"/>
    <property type="match status" value="1"/>
</dbReference>
<evidence type="ECO:0000313" key="4">
    <source>
        <dbReference type="EMBL" id="OJT04971.1"/>
    </source>
</evidence>
<dbReference type="Proteomes" id="UP000184267">
    <property type="component" value="Unassembled WGS sequence"/>
</dbReference>
<evidence type="ECO:0000259" key="3">
    <source>
        <dbReference type="Pfam" id="PF07687"/>
    </source>
</evidence>
<dbReference type="GO" id="GO:0016805">
    <property type="term" value="F:dipeptidase activity"/>
    <property type="evidence" value="ECO:0007669"/>
    <property type="project" value="InterPro"/>
</dbReference>
<gene>
    <name evidence="4" type="ORF">TRAPUB_4252</name>
</gene>
<dbReference type="FunFam" id="3.30.70.360:FF:000004">
    <property type="entry name" value="Peptidase M20 domain-containing protein 2"/>
    <property type="match status" value="1"/>
</dbReference>
<proteinExistence type="inferred from homology"/>
<dbReference type="NCBIfam" id="TIGR01891">
    <property type="entry name" value="amidohydrolases"/>
    <property type="match status" value="1"/>
</dbReference>
<accession>A0A1M2VBE4</accession>
<dbReference type="InterPro" id="IPR052030">
    <property type="entry name" value="Peptidase_M20/M20A_hydrolases"/>
</dbReference>
<sequence>MSTDLWQPEQDVVSAELQSGDIYRPEFLELVKSTITALDGDLFKLSQDIHSLPETRFEEFHAHDVLTAYLETQGFEVTRKYLLETAWVAKYSHGSGGRTLGVNSEMDALPGIGHACGHNLIAIAGVAVACAVKAALIKFDIAGTVVLLGTPGEEGGAGKAILLERGAYEGLDACLMCHPAPGPPFSASLSSCLARQRVDVEFVGHTAHAALSPWEGQNALDAAVISYTNISMLRQQLKPTHRVHGIIEGKDWTPNIIPDYAKMIWYVRAPTRPKVDVAVERIKKCFEGAALATGCRAKIEMGNGTFELRQNKALSDEFSDVFAKTAGPIDFVHGISQASTDFGNVTYALPAIHPSFAIPTSGGNHTKAFTDAAATKESHTACLKVSEALAATGLRLLADGDFFNKVRETFAEDLRVRERESEKVKGKARTLGFLTSYLTLAMKMYMQYNHMGV</sequence>
<comment type="similarity">
    <text evidence="1 2">Belongs to the peptidase M20A family.</text>
</comment>
<keyword evidence="5" id="KW-1185">Reference proteome</keyword>
<evidence type="ECO:0000256" key="1">
    <source>
        <dbReference type="ARBA" id="ARBA00006247"/>
    </source>
</evidence>
<dbReference type="Gene3D" id="3.40.630.10">
    <property type="entry name" value="Zn peptidases"/>
    <property type="match status" value="1"/>
</dbReference>
<dbReference type="OrthoDB" id="6119954at2759"/>
<organism evidence="4 5">
    <name type="scientific">Trametes pubescens</name>
    <name type="common">White-rot fungus</name>
    <dbReference type="NCBI Taxonomy" id="154538"/>
    <lineage>
        <taxon>Eukaryota</taxon>
        <taxon>Fungi</taxon>
        <taxon>Dikarya</taxon>
        <taxon>Basidiomycota</taxon>
        <taxon>Agaricomycotina</taxon>
        <taxon>Agaricomycetes</taxon>
        <taxon>Polyporales</taxon>
        <taxon>Polyporaceae</taxon>
        <taxon>Trametes</taxon>
    </lineage>
</organism>
<comment type="caution">
    <text evidence="4">The sequence shown here is derived from an EMBL/GenBank/DDBJ whole genome shotgun (WGS) entry which is preliminary data.</text>
</comment>
<reference evidence="4 5" key="1">
    <citation type="submission" date="2016-10" db="EMBL/GenBank/DDBJ databases">
        <title>Genome sequence of the basidiomycete white-rot fungus Trametes pubescens.</title>
        <authorList>
            <person name="Makela M.R."/>
            <person name="Granchi Z."/>
            <person name="Peng M."/>
            <person name="De Vries R.P."/>
            <person name="Grigoriev I."/>
            <person name="Riley R."/>
            <person name="Hilden K."/>
        </authorList>
    </citation>
    <scope>NUCLEOTIDE SEQUENCE [LARGE SCALE GENOMIC DNA]</scope>
    <source>
        <strain evidence="4 5">FBCC735</strain>
    </source>
</reference>
<name>A0A1M2VBE4_TRAPU</name>
<dbReference type="OMA" id="MRAMGHH"/>
<dbReference type="InterPro" id="IPR017439">
    <property type="entry name" value="Amidohydrolase"/>
</dbReference>
<dbReference type="Gene3D" id="3.30.70.360">
    <property type="match status" value="1"/>
</dbReference>
<dbReference type="STRING" id="154538.A0A1M2VBE4"/>
<dbReference type="EMBL" id="MNAD01001500">
    <property type="protein sequence ID" value="OJT04971.1"/>
    <property type="molecule type" value="Genomic_DNA"/>
</dbReference>
<dbReference type="InterPro" id="IPR002933">
    <property type="entry name" value="Peptidase_M20"/>
</dbReference>
<dbReference type="SUPFAM" id="SSF53187">
    <property type="entry name" value="Zn-dependent exopeptidases"/>
    <property type="match status" value="1"/>
</dbReference>
<dbReference type="InterPro" id="IPR036264">
    <property type="entry name" value="Bact_exopeptidase_dim_dom"/>
</dbReference>
<dbReference type="Pfam" id="PF01546">
    <property type="entry name" value="Peptidase_M20"/>
    <property type="match status" value="1"/>
</dbReference>
<dbReference type="PIRSF" id="PIRSF037226">
    <property type="entry name" value="Amidohydrolase_ACY1L2_prd"/>
    <property type="match status" value="1"/>
</dbReference>